<proteinExistence type="predicted"/>
<evidence type="ECO:0000313" key="2">
    <source>
        <dbReference type="Proteomes" id="UP000663889"/>
    </source>
</evidence>
<evidence type="ECO:0000313" key="1">
    <source>
        <dbReference type="EMBL" id="CAF1571600.1"/>
    </source>
</evidence>
<organism evidence="1 2">
    <name type="scientific">Rotaria sordida</name>
    <dbReference type="NCBI Taxonomy" id="392033"/>
    <lineage>
        <taxon>Eukaryota</taxon>
        <taxon>Metazoa</taxon>
        <taxon>Spiralia</taxon>
        <taxon>Gnathifera</taxon>
        <taxon>Rotifera</taxon>
        <taxon>Eurotatoria</taxon>
        <taxon>Bdelloidea</taxon>
        <taxon>Philodinida</taxon>
        <taxon>Philodinidae</taxon>
        <taxon>Rotaria</taxon>
    </lineage>
</organism>
<comment type="caution">
    <text evidence="1">The sequence shown here is derived from an EMBL/GenBank/DDBJ whole genome shotgun (WGS) entry which is preliminary data.</text>
</comment>
<name>A0A815YKX2_9BILA</name>
<feature type="non-terminal residue" evidence="1">
    <location>
        <position position="1"/>
    </location>
</feature>
<accession>A0A815YKX2</accession>
<dbReference type="GO" id="GO:0016020">
    <property type="term" value="C:membrane"/>
    <property type="evidence" value="ECO:0007669"/>
    <property type="project" value="InterPro"/>
</dbReference>
<dbReference type="AlphaFoldDB" id="A0A815YKX2"/>
<dbReference type="Proteomes" id="UP000663889">
    <property type="component" value="Unassembled WGS sequence"/>
</dbReference>
<dbReference type="Gene3D" id="1.10.1450.10">
    <property type="entry name" value="Tetraspanin"/>
    <property type="match status" value="1"/>
</dbReference>
<gene>
    <name evidence="1" type="ORF">SEV965_LOCUS39607</name>
</gene>
<sequence length="53" mass="6076">NQLQTKYSCCGLDNPILDYSESCFRKLTGEDIPQSCCRNGKWKYLNSIEIIVS</sequence>
<dbReference type="EMBL" id="CAJNOU010015304">
    <property type="protein sequence ID" value="CAF1571600.1"/>
    <property type="molecule type" value="Genomic_DNA"/>
</dbReference>
<protein>
    <submittedName>
        <fullName evidence="1">Uncharacterized protein</fullName>
    </submittedName>
</protein>
<reference evidence="1" key="1">
    <citation type="submission" date="2021-02" db="EMBL/GenBank/DDBJ databases">
        <authorList>
            <person name="Nowell W R."/>
        </authorList>
    </citation>
    <scope>NUCLEOTIDE SEQUENCE</scope>
</reference>
<dbReference type="InterPro" id="IPR008952">
    <property type="entry name" value="Tetraspanin_EC2_sf"/>
</dbReference>